<dbReference type="EMBL" id="JACDQQ010002791">
    <property type="protein sequence ID" value="MBA0089010.1"/>
    <property type="molecule type" value="Genomic_DNA"/>
</dbReference>
<evidence type="ECO:0000259" key="1">
    <source>
        <dbReference type="PROSITE" id="PS01124"/>
    </source>
</evidence>
<dbReference type="GO" id="GO:0043565">
    <property type="term" value="F:sequence-specific DNA binding"/>
    <property type="evidence" value="ECO:0007669"/>
    <property type="project" value="InterPro"/>
</dbReference>
<evidence type="ECO:0000313" key="3">
    <source>
        <dbReference type="Proteomes" id="UP000567293"/>
    </source>
</evidence>
<comment type="caution">
    <text evidence="2">The sequence shown here is derived from an EMBL/GenBank/DDBJ whole genome shotgun (WGS) entry which is preliminary data.</text>
</comment>
<dbReference type="Proteomes" id="UP000567293">
    <property type="component" value="Unassembled WGS sequence"/>
</dbReference>
<accession>A0A7V8T014</accession>
<gene>
    <name evidence="2" type="ORF">HRJ53_28810</name>
</gene>
<proteinExistence type="predicted"/>
<dbReference type="GO" id="GO:0003700">
    <property type="term" value="F:DNA-binding transcription factor activity"/>
    <property type="evidence" value="ECO:0007669"/>
    <property type="project" value="InterPro"/>
</dbReference>
<protein>
    <submittedName>
        <fullName evidence="2">AraC family transcriptional regulator</fullName>
    </submittedName>
</protein>
<dbReference type="PANTHER" id="PTHR11019:SF199">
    <property type="entry name" value="HTH-TYPE TRANSCRIPTIONAL REGULATOR NIMR"/>
    <property type="match status" value="1"/>
</dbReference>
<dbReference type="InterPro" id="IPR018060">
    <property type="entry name" value="HTH_AraC"/>
</dbReference>
<dbReference type="PANTHER" id="PTHR11019">
    <property type="entry name" value="HTH-TYPE TRANSCRIPTIONAL REGULATOR NIMR"/>
    <property type="match status" value="1"/>
</dbReference>
<name>A0A7V8T014_9BACT</name>
<reference evidence="2" key="1">
    <citation type="submission" date="2020-06" db="EMBL/GenBank/DDBJ databases">
        <title>Legume-microbial interactions unlock mineral nutrients during tropical forest succession.</title>
        <authorList>
            <person name="Epihov D.Z."/>
        </authorList>
    </citation>
    <scope>NUCLEOTIDE SEQUENCE [LARGE SCALE GENOMIC DNA]</scope>
    <source>
        <strain evidence="2">Pan2503</strain>
    </source>
</reference>
<sequence>MSYDPKLLFEQISICLNENPRKTLEDLAQTLRVSKRTIKKTVRLLTGGNFRHYREEVLMERVRGFFAMQPGAAIKVLSIDLGFKSPSSFARAVRRASGACPGELRTFVAETPAAEGHATFY</sequence>
<dbReference type="Pfam" id="PF12833">
    <property type="entry name" value="HTH_18"/>
    <property type="match status" value="1"/>
</dbReference>
<feature type="domain" description="HTH araC/xylS-type" evidence="1">
    <location>
        <begin position="6"/>
        <end position="107"/>
    </location>
</feature>
<dbReference type="SMART" id="SM00342">
    <property type="entry name" value="HTH_ARAC"/>
    <property type="match status" value="1"/>
</dbReference>
<organism evidence="2 3">
    <name type="scientific">Candidatus Acidiferrum panamense</name>
    <dbReference type="NCBI Taxonomy" id="2741543"/>
    <lineage>
        <taxon>Bacteria</taxon>
        <taxon>Pseudomonadati</taxon>
        <taxon>Acidobacteriota</taxon>
        <taxon>Terriglobia</taxon>
        <taxon>Candidatus Acidiferrales</taxon>
        <taxon>Candidatus Acidiferrum</taxon>
    </lineage>
</organism>
<dbReference type="Gene3D" id="1.10.10.60">
    <property type="entry name" value="Homeodomain-like"/>
    <property type="match status" value="1"/>
</dbReference>
<keyword evidence="3" id="KW-1185">Reference proteome</keyword>
<evidence type="ECO:0000313" key="2">
    <source>
        <dbReference type="EMBL" id="MBA0089010.1"/>
    </source>
</evidence>
<dbReference type="PROSITE" id="PS01124">
    <property type="entry name" value="HTH_ARAC_FAMILY_2"/>
    <property type="match status" value="1"/>
</dbReference>
<dbReference type="AlphaFoldDB" id="A0A7V8T014"/>